<dbReference type="InterPro" id="IPR029063">
    <property type="entry name" value="SAM-dependent_MTases_sf"/>
</dbReference>
<name>A0A4S1CHT5_9BACT</name>
<organism evidence="2 3">
    <name type="scientific">Geomonas terrae</name>
    <dbReference type="NCBI Taxonomy" id="2562681"/>
    <lineage>
        <taxon>Bacteria</taxon>
        <taxon>Pseudomonadati</taxon>
        <taxon>Thermodesulfobacteriota</taxon>
        <taxon>Desulfuromonadia</taxon>
        <taxon>Geobacterales</taxon>
        <taxon>Geobacteraceae</taxon>
        <taxon>Geomonas</taxon>
    </lineage>
</organism>
<dbReference type="PANTHER" id="PTHR43464:SF23">
    <property type="entry name" value="JUVENILE HORMONE ACID O-METHYLTRANSFERASE"/>
    <property type="match status" value="1"/>
</dbReference>
<dbReference type="PANTHER" id="PTHR43464">
    <property type="entry name" value="METHYLTRANSFERASE"/>
    <property type="match status" value="1"/>
</dbReference>
<dbReference type="RefSeq" id="WP_135870150.1">
    <property type="nucleotide sequence ID" value="NZ_SRSC01000002.1"/>
</dbReference>
<sequence length="271" mass="30880">MQSDRKYLMEHAEESLRLDMKTDNAVTGEQARWAGLAPGMSVIDIGCGPGKTTAMFGELVQPGGRAVGVDFSEERIAYAQEHYGSDTVSFERCDLYQPLNYLGQFDFAWCRFFLEYHLSNCFQLVQNMSEAVKPGGILCLVDLDYNCLSHFGHSPRMERAVAATIRSLEVNDDFDPYVGRKLYSFLYDLGYEEIDVQVGAHHQIFGELKQVDEFNWTKKVEVAAKRSGYGFDEYAGGYEEFLEEFRSFFANPRRFTYTPIISCRGRKPQAS</sequence>
<keyword evidence="3" id="KW-1185">Reference proteome</keyword>
<dbReference type="AlphaFoldDB" id="A0A4S1CHT5"/>
<dbReference type="Gene3D" id="3.40.50.150">
    <property type="entry name" value="Vaccinia Virus protein VP39"/>
    <property type="match status" value="1"/>
</dbReference>
<accession>A0A4S1CHT5</accession>
<proteinExistence type="predicted"/>
<evidence type="ECO:0000313" key="2">
    <source>
        <dbReference type="EMBL" id="TGU72676.1"/>
    </source>
</evidence>
<dbReference type="InterPro" id="IPR025714">
    <property type="entry name" value="Methyltranfer_dom"/>
</dbReference>
<comment type="caution">
    <text evidence="2">The sequence shown here is derived from an EMBL/GenBank/DDBJ whole genome shotgun (WGS) entry which is preliminary data.</text>
</comment>
<reference evidence="2 3" key="1">
    <citation type="submission" date="2019-04" db="EMBL/GenBank/DDBJ databases">
        <title>Geobacter oryzae sp. nov., ferric-reducing bacteria isolated from paddy soil.</title>
        <authorList>
            <person name="Xu Z."/>
            <person name="Masuda Y."/>
            <person name="Itoh H."/>
            <person name="Senoo K."/>
        </authorList>
    </citation>
    <scope>NUCLEOTIDE SEQUENCE [LARGE SCALE GENOMIC DNA]</scope>
    <source>
        <strain evidence="2 3">Red111</strain>
    </source>
</reference>
<feature type="domain" description="Methyltransferase" evidence="1">
    <location>
        <begin position="38"/>
        <end position="155"/>
    </location>
</feature>
<dbReference type="GO" id="GO:0010420">
    <property type="term" value="F:polyprenyldihydroxybenzoate methyltransferase activity"/>
    <property type="evidence" value="ECO:0007669"/>
    <property type="project" value="TreeGrafter"/>
</dbReference>
<keyword evidence="2" id="KW-0808">Transferase</keyword>
<keyword evidence="2" id="KW-0489">Methyltransferase</keyword>
<dbReference type="GO" id="GO:0032259">
    <property type="term" value="P:methylation"/>
    <property type="evidence" value="ECO:0007669"/>
    <property type="project" value="UniProtKB-KW"/>
</dbReference>
<dbReference type="Proteomes" id="UP000306416">
    <property type="component" value="Unassembled WGS sequence"/>
</dbReference>
<gene>
    <name evidence="2" type="ORF">E4633_10275</name>
</gene>
<evidence type="ECO:0000313" key="3">
    <source>
        <dbReference type="Proteomes" id="UP000306416"/>
    </source>
</evidence>
<dbReference type="EMBL" id="SRSC01000002">
    <property type="protein sequence ID" value="TGU72676.1"/>
    <property type="molecule type" value="Genomic_DNA"/>
</dbReference>
<evidence type="ECO:0000259" key="1">
    <source>
        <dbReference type="Pfam" id="PF13847"/>
    </source>
</evidence>
<dbReference type="Pfam" id="PF13847">
    <property type="entry name" value="Methyltransf_31"/>
    <property type="match status" value="1"/>
</dbReference>
<protein>
    <submittedName>
        <fullName evidence="2">Methyltransferase domain-containing protein</fullName>
    </submittedName>
</protein>
<dbReference type="SUPFAM" id="SSF53335">
    <property type="entry name" value="S-adenosyl-L-methionine-dependent methyltransferases"/>
    <property type="match status" value="1"/>
</dbReference>
<dbReference type="CDD" id="cd02440">
    <property type="entry name" value="AdoMet_MTases"/>
    <property type="match status" value="1"/>
</dbReference>